<dbReference type="Proteomes" id="UP001630127">
    <property type="component" value="Unassembled WGS sequence"/>
</dbReference>
<proteinExistence type="predicted"/>
<keyword evidence="2" id="KW-0472">Membrane</keyword>
<name>A0ABD3AHN4_9GENT</name>
<dbReference type="InterPro" id="IPR036770">
    <property type="entry name" value="Ankyrin_rpt-contain_sf"/>
</dbReference>
<dbReference type="Pfam" id="PF13962">
    <property type="entry name" value="PGG"/>
    <property type="match status" value="1"/>
</dbReference>
<gene>
    <name evidence="4" type="ORF">ACH5RR_009467</name>
</gene>
<feature type="repeat" description="ANK" evidence="1">
    <location>
        <begin position="181"/>
        <end position="203"/>
    </location>
</feature>
<keyword evidence="2" id="KW-1133">Transmembrane helix</keyword>
<dbReference type="Pfam" id="PF12796">
    <property type="entry name" value="Ank_2"/>
    <property type="match status" value="2"/>
</dbReference>
<keyword evidence="1" id="KW-0040">ANK repeat</keyword>
<dbReference type="SUPFAM" id="SSF48403">
    <property type="entry name" value="Ankyrin repeat"/>
    <property type="match status" value="1"/>
</dbReference>
<dbReference type="AlphaFoldDB" id="A0ABD3AHN4"/>
<evidence type="ECO:0000313" key="5">
    <source>
        <dbReference type="Proteomes" id="UP001630127"/>
    </source>
</evidence>
<reference evidence="4 5" key="1">
    <citation type="submission" date="2024-11" db="EMBL/GenBank/DDBJ databases">
        <title>A near-complete genome assembly of Cinchona calisaya.</title>
        <authorList>
            <person name="Lian D.C."/>
            <person name="Zhao X.W."/>
            <person name="Wei L."/>
        </authorList>
    </citation>
    <scope>NUCLEOTIDE SEQUENCE [LARGE SCALE GENOMIC DNA]</scope>
    <source>
        <tissue evidence="4">Nenye</tissue>
    </source>
</reference>
<feature type="transmembrane region" description="Helical" evidence="2">
    <location>
        <begin position="312"/>
        <end position="334"/>
    </location>
</feature>
<evidence type="ECO:0000313" key="4">
    <source>
        <dbReference type="EMBL" id="KAL3530145.1"/>
    </source>
</evidence>
<dbReference type="EMBL" id="JBJUIK010000004">
    <property type="protein sequence ID" value="KAL3530145.1"/>
    <property type="molecule type" value="Genomic_DNA"/>
</dbReference>
<evidence type="ECO:0000256" key="2">
    <source>
        <dbReference type="SAM" id="Phobius"/>
    </source>
</evidence>
<organism evidence="4 5">
    <name type="scientific">Cinchona calisaya</name>
    <dbReference type="NCBI Taxonomy" id="153742"/>
    <lineage>
        <taxon>Eukaryota</taxon>
        <taxon>Viridiplantae</taxon>
        <taxon>Streptophyta</taxon>
        <taxon>Embryophyta</taxon>
        <taxon>Tracheophyta</taxon>
        <taxon>Spermatophyta</taxon>
        <taxon>Magnoliopsida</taxon>
        <taxon>eudicotyledons</taxon>
        <taxon>Gunneridae</taxon>
        <taxon>Pentapetalae</taxon>
        <taxon>asterids</taxon>
        <taxon>lamiids</taxon>
        <taxon>Gentianales</taxon>
        <taxon>Rubiaceae</taxon>
        <taxon>Cinchonoideae</taxon>
        <taxon>Cinchoneae</taxon>
        <taxon>Cinchona</taxon>
    </lineage>
</organism>
<keyword evidence="2" id="KW-0812">Transmembrane</keyword>
<feature type="domain" description="PGG" evidence="3">
    <location>
        <begin position="258"/>
        <end position="339"/>
    </location>
</feature>
<protein>
    <recommendedName>
        <fullName evidence="3">PGG domain-containing protein</fullName>
    </recommendedName>
</protein>
<comment type="caution">
    <text evidence="4">The sequence shown here is derived from an EMBL/GenBank/DDBJ whole genome shotgun (WGS) entry which is preliminary data.</text>
</comment>
<evidence type="ECO:0000256" key="1">
    <source>
        <dbReference type="PROSITE-ProRule" id="PRU00023"/>
    </source>
</evidence>
<dbReference type="InterPro" id="IPR002110">
    <property type="entry name" value="Ankyrin_rpt"/>
</dbReference>
<sequence length="410" mass="45080">MEQSWMTVAQSGNIDALYELFGGNPNLLEEIDKVPFIDTPMHLAASAGHTDFAIEVLRLKPSFGKKPNPDGFIPLVLALRNAKFSTVSELVTYDPELIRVKGKLGFTPLHYVAEAETDDYVKHLEEFLLKCPESIEDLTIQQQTAVHIAVSKGNIRGLNVLLGWLKRTGCSEKILKRKDNKGDTLLHVAASINNSEIVRLLIKDVDVDIKNLAGSTALDISSRGDERIREILSSTYYMESFKRRLLREFANYSVISMETVNALLVVAALITTATYQALLSPPGGISSGPDNNSSSSSGSVPSAGKTQMGKNAFYIFLFFNSAAFLSSMAVILVLLKYYLNNELFLNFSVLTLLFCYGLSAGNIKPDSASTPTMTLIVISAGIAPSVFVFLRALYKSFGGVLQYFFRKLFP</sequence>
<feature type="transmembrane region" description="Helical" evidence="2">
    <location>
        <begin position="343"/>
        <end position="363"/>
    </location>
</feature>
<feature type="transmembrane region" description="Helical" evidence="2">
    <location>
        <begin position="375"/>
        <end position="394"/>
    </location>
</feature>
<dbReference type="PANTHER" id="PTHR24128">
    <property type="entry name" value="HOMEOBOX PROTEIN WARIAI"/>
    <property type="match status" value="1"/>
</dbReference>
<dbReference type="PROSITE" id="PS50088">
    <property type="entry name" value="ANK_REPEAT"/>
    <property type="match status" value="1"/>
</dbReference>
<feature type="transmembrane region" description="Helical" evidence="2">
    <location>
        <begin position="249"/>
        <end position="270"/>
    </location>
</feature>
<keyword evidence="5" id="KW-1185">Reference proteome</keyword>
<dbReference type="PROSITE" id="PS50297">
    <property type="entry name" value="ANK_REP_REGION"/>
    <property type="match status" value="1"/>
</dbReference>
<accession>A0ABD3AHN4</accession>
<dbReference type="InterPro" id="IPR026961">
    <property type="entry name" value="PGG_dom"/>
</dbReference>
<dbReference type="Gene3D" id="1.25.40.20">
    <property type="entry name" value="Ankyrin repeat-containing domain"/>
    <property type="match status" value="2"/>
</dbReference>
<evidence type="ECO:0000259" key="3">
    <source>
        <dbReference type="Pfam" id="PF13962"/>
    </source>
</evidence>
<dbReference type="SMART" id="SM00248">
    <property type="entry name" value="ANK"/>
    <property type="match status" value="5"/>
</dbReference>
<dbReference type="PANTHER" id="PTHR24128:SF24">
    <property type="entry name" value="ANKYRIN REPEAT PROTEIN"/>
    <property type="match status" value="1"/>
</dbReference>